<feature type="domain" description="RNase H type-1" evidence="3">
    <location>
        <begin position="655"/>
        <end position="788"/>
    </location>
</feature>
<feature type="region of interest" description="Disordered" evidence="1">
    <location>
        <begin position="110"/>
        <end position="136"/>
    </location>
</feature>
<dbReference type="EMBL" id="JARKHS020025901">
    <property type="protein sequence ID" value="KAK8766885.1"/>
    <property type="molecule type" value="Genomic_DNA"/>
</dbReference>
<dbReference type="InterPro" id="IPR012337">
    <property type="entry name" value="RNaseH-like_sf"/>
</dbReference>
<dbReference type="GO" id="GO:0003676">
    <property type="term" value="F:nucleic acid binding"/>
    <property type="evidence" value="ECO:0007669"/>
    <property type="project" value="InterPro"/>
</dbReference>
<dbReference type="GO" id="GO:0004523">
    <property type="term" value="F:RNA-DNA hybrid ribonuclease activity"/>
    <property type="evidence" value="ECO:0007669"/>
    <property type="project" value="InterPro"/>
</dbReference>
<sequence>MKLLNLREKRDRAERRARRTDRAADWTVYNRLDAAARRHANKLYRRQWASLCQRMEEDVSSRRLFDTLRRITEPQANRQPLAALAISSGLSFVELAERFADRFAPPSPANAANIAAPESPRSDASPSPVASEGPCDAPFTAAELNNALQRCRRRSAPGPDGVTYQMLRNLDAQQRQILLQQINLVWERGELPEDWRTAVVCPIRKAGRPPTELSGYRPVALTSAAGKLMEHMALQRLNERAAEADLFDERQTGFRGMRCTADSISDVVTALEHARAAGQVALLLLLDVSGAFDNVHRAPILAVLEGAGVSGRLLRYVHGFLSGRTMRVRVGGKLSKPRPVDMGVPQGSVLSPFLFNVAMSVVPASLPTSGRHHVYMSIYADDIALWCRGPPGEAFRVRGCLQGALTAIDARLRGLGLSLSADKSVAMACVSRSRAHLAPLSLDGTPIPWRKSVRYLGLDIDWRLSFRPAATKACLQMKRITAAVHKLTARGQGISQQAALRLYNATALGAVLYALPLVTVRKPCWKKLELQHRKSLRVCLGLPKNSQCAATLAEAGAWPLELQAARRALNHIDRLHRAPDGGSLLQRMRSHPRSRMGAALLEYEQLTQGPPPYGSCAPWPAASEVQREIVGIAGKRSTPLCAVQQLARAVIHEELQDHLLVYTDGSVARDSCSLAAAATIPALRLHSQQHATFLGSSTTAELMGIRLGLDLLLTLGPPPPRSALLCDSRAALSRLQSNGRGTPLVREIRSRIERLAQRGCAVRAQWVPGHCGIAGNEEADDLATAAHQLPASDLPLALEDVRAVIHDHLRKQHPDPRIAGGERIDSVTGCRALTRSQRAMILRARIGCVWPGERRVRHGIATSDVCDGCGAVETLEHLLLRCSAFADARRDMLAAYRAQGILPDSIKTLLWPQGSARTRERTLVSLCAFLEHTGLTSRLFSVR</sequence>
<dbReference type="CDD" id="cd01650">
    <property type="entry name" value="RT_nLTR_like"/>
    <property type="match status" value="1"/>
</dbReference>
<dbReference type="InterPro" id="IPR036397">
    <property type="entry name" value="RNaseH_sf"/>
</dbReference>
<protein>
    <recommendedName>
        <fullName evidence="6">Tick transposon</fullName>
    </recommendedName>
</protein>
<feature type="compositionally biased region" description="Low complexity" evidence="1">
    <location>
        <begin position="110"/>
        <end position="119"/>
    </location>
</feature>
<dbReference type="SUPFAM" id="SSF56672">
    <property type="entry name" value="DNA/RNA polymerases"/>
    <property type="match status" value="1"/>
</dbReference>
<dbReference type="PANTHER" id="PTHR19446">
    <property type="entry name" value="REVERSE TRANSCRIPTASES"/>
    <property type="match status" value="1"/>
</dbReference>
<dbReference type="Pfam" id="PF00078">
    <property type="entry name" value="RVT_1"/>
    <property type="match status" value="1"/>
</dbReference>
<comment type="caution">
    <text evidence="4">The sequence shown here is derived from an EMBL/GenBank/DDBJ whole genome shotgun (WGS) entry which is preliminary data.</text>
</comment>
<reference evidence="4 5" key="1">
    <citation type="journal article" date="2023" name="Arcadia Sci">
        <title>De novo assembly of a long-read Amblyomma americanum tick genome.</title>
        <authorList>
            <person name="Chou S."/>
            <person name="Poskanzer K.E."/>
            <person name="Rollins M."/>
            <person name="Thuy-Boun P.S."/>
        </authorList>
    </citation>
    <scope>NUCLEOTIDE SEQUENCE [LARGE SCALE GENOMIC DNA]</scope>
    <source>
        <strain evidence="4">F_SG_1</strain>
        <tissue evidence="4">Salivary glands</tissue>
    </source>
</reference>
<gene>
    <name evidence="4" type="ORF">V5799_006334</name>
</gene>
<evidence type="ECO:0000313" key="4">
    <source>
        <dbReference type="EMBL" id="KAK8766885.1"/>
    </source>
</evidence>
<dbReference type="PROSITE" id="PS50879">
    <property type="entry name" value="RNASE_H_1"/>
    <property type="match status" value="1"/>
</dbReference>
<proteinExistence type="predicted"/>
<dbReference type="Proteomes" id="UP001321473">
    <property type="component" value="Unassembled WGS sequence"/>
</dbReference>
<dbReference type="Pfam" id="PF00075">
    <property type="entry name" value="RNase_H"/>
    <property type="match status" value="1"/>
</dbReference>
<dbReference type="InterPro" id="IPR000477">
    <property type="entry name" value="RT_dom"/>
</dbReference>
<dbReference type="SUPFAM" id="SSF53098">
    <property type="entry name" value="Ribonuclease H-like"/>
    <property type="match status" value="1"/>
</dbReference>
<feature type="domain" description="Reverse transcriptase" evidence="2">
    <location>
        <begin position="184"/>
        <end position="460"/>
    </location>
</feature>
<accession>A0AAQ4DWP5</accession>
<evidence type="ECO:0008006" key="6">
    <source>
        <dbReference type="Google" id="ProtNLM"/>
    </source>
</evidence>
<dbReference type="PROSITE" id="PS50878">
    <property type="entry name" value="RT_POL"/>
    <property type="match status" value="1"/>
</dbReference>
<dbReference type="GO" id="GO:0042575">
    <property type="term" value="C:DNA polymerase complex"/>
    <property type="evidence" value="ECO:0007669"/>
    <property type="project" value="UniProtKB-ARBA"/>
</dbReference>
<dbReference type="GO" id="GO:0071897">
    <property type="term" value="P:DNA biosynthetic process"/>
    <property type="evidence" value="ECO:0007669"/>
    <property type="project" value="UniProtKB-ARBA"/>
</dbReference>
<keyword evidence="5" id="KW-1185">Reference proteome</keyword>
<evidence type="ECO:0000259" key="2">
    <source>
        <dbReference type="PROSITE" id="PS50878"/>
    </source>
</evidence>
<evidence type="ECO:0000256" key="1">
    <source>
        <dbReference type="SAM" id="MobiDB-lite"/>
    </source>
</evidence>
<dbReference type="InterPro" id="IPR043502">
    <property type="entry name" value="DNA/RNA_pol_sf"/>
</dbReference>
<name>A0AAQ4DWP5_AMBAM</name>
<evidence type="ECO:0000313" key="5">
    <source>
        <dbReference type="Proteomes" id="UP001321473"/>
    </source>
</evidence>
<dbReference type="Gene3D" id="3.30.420.10">
    <property type="entry name" value="Ribonuclease H-like superfamily/Ribonuclease H"/>
    <property type="match status" value="1"/>
</dbReference>
<dbReference type="AlphaFoldDB" id="A0AAQ4DWP5"/>
<organism evidence="4 5">
    <name type="scientific">Amblyomma americanum</name>
    <name type="common">Lone star tick</name>
    <dbReference type="NCBI Taxonomy" id="6943"/>
    <lineage>
        <taxon>Eukaryota</taxon>
        <taxon>Metazoa</taxon>
        <taxon>Ecdysozoa</taxon>
        <taxon>Arthropoda</taxon>
        <taxon>Chelicerata</taxon>
        <taxon>Arachnida</taxon>
        <taxon>Acari</taxon>
        <taxon>Parasitiformes</taxon>
        <taxon>Ixodida</taxon>
        <taxon>Ixodoidea</taxon>
        <taxon>Ixodidae</taxon>
        <taxon>Amblyomminae</taxon>
        <taxon>Amblyomma</taxon>
    </lineage>
</organism>
<dbReference type="CDD" id="cd09276">
    <property type="entry name" value="Rnase_HI_RT_non_LTR"/>
    <property type="match status" value="1"/>
</dbReference>
<dbReference type="InterPro" id="IPR002156">
    <property type="entry name" value="RNaseH_domain"/>
</dbReference>
<evidence type="ECO:0000259" key="3">
    <source>
        <dbReference type="PROSITE" id="PS50879"/>
    </source>
</evidence>